<comment type="caution">
    <text evidence="1">The sequence shown here is derived from an EMBL/GenBank/DDBJ whole genome shotgun (WGS) entry which is preliminary data.</text>
</comment>
<evidence type="ECO:0000313" key="2">
    <source>
        <dbReference type="Proteomes" id="UP000322699"/>
    </source>
</evidence>
<dbReference type="AlphaFoldDB" id="A0A5B1CDU4"/>
<keyword evidence="2" id="KW-1185">Reference proteome</keyword>
<dbReference type="Proteomes" id="UP000322699">
    <property type="component" value="Unassembled WGS sequence"/>
</dbReference>
<reference evidence="1 2" key="1">
    <citation type="submission" date="2019-08" db="EMBL/GenBank/DDBJ databases">
        <title>Deep-cultivation of Planctomycetes and their phenomic and genomic characterization uncovers novel biology.</title>
        <authorList>
            <person name="Wiegand S."/>
            <person name="Jogler M."/>
            <person name="Boedeker C."/>
            <person name="Pinto D."/>
            <person name="Vollmers J."/>
            <person name="Rivas-Marin E."/>
            <person name="Kohn T."/>
            <person name="Peeters S.H."/>
            <person name="Heuer A."/>
            <person name="Rast P."/>
            <person name="Oberbeckmann S."/>
            <person name="Bunk B."/>
            <person name="Jeske O."/>
            <person name="Meyerdierks A."/>
            <person name="Storesund J.E."/>
            <person name="Kallscheuer N."/>
            <person name="Luecker S."/>
            <person name="Lage O.M."/>
            <person name="Pohl T."/>
            <person name="Merkel B.J."/>
            <person name="Hornburger P."/>
            <person name="Mueller R.-W."/>
            <person name="Bruemmer F."/>
            <person name="Labrenz M."/>
            <person name="Spormann A.M."/>
            <person name="Op Den Camp H."/>
            <person name="Overmann J."/>
            <person name="Amann R."/>
            <person name="Jetten M.S.M."/>
            <person name="Mascher T."/>
            <person name="Medema M.H."/>
            <person name="Devos D.P."/>
            <person name="Kaster A.-K."/>
            <person name="Ovreas L."/>
            <person name="Rohde M."/>
            <person name="Galperin M.Y."/>
            <person name="Jogler C."/>
        </authorList>
    </citation>
    <scope>NUCLEOTIDE SEQUENCE [LARGE SCALE GENOMIC DNA]</scope>
    <source>
        <strain evidence="1 2">LF1</strain>
    </source>
</reference>
<name>A0A5B1CDU4_9BACT</name>
<organism evidence="1 2">
    <name type="scientific">Rubripirellula obstinata</name>
    <dbReference type="NCBI Taxonomy" id="406547"/>
    <lineage>
        <taxon>Bacteria</taxon>
        <taxon>Pseudomonadati</taxon>
        <taxon>Planctomycetota</taxon>
        <taxon>Planctomycetia</taxon>
        <taxon>Pirellulales</taxon>
        <taxon>Pirellulaceae</taxon>
        <taxon>Rubripirellula</taxon>
    </lineage>
</organism>
<dbReference type="EMBL" id="VRLW01000001">
    <property type="protein sequence ID" value="KAA1258381.1"/>
    <property type="molecule type" value="Genomic_DNA"/>
</dbReference>
<proteinExistence type="predicted"/>
<protein>
    <submittedName>
        <fullName evidence="1">Uncharacterized protein</fullName>
    </submittedName>
</protein>
<evidence type="ECO:0000313" key="1">
    <source>
        <dbReference type="EMBL" id="KAA1258381.1"/>
    </source>
</evidence>
<gene>
    <name evidence="1" type="ORF">LF1_09000</name>
</gene>
<accession>A0A5B1CDU4</accession>
<sequence>MPSLPSAAPPGVQSVIQRAGIVPGVRRHPAAEETPIAFGVGVLIRRDYSFDPRPPLENIVIQSREPWITLATSMPPGIG</sequence>